<dbReference type="Pfam" id="PF25787">
    <property type="entry name" value="HTH_SB"/>
    <property type="match status" value="1"/>
</dbReference>
<dbReference type="InterPro" id="IPR003877">
    <property type="entry name" value="SPRY_dom"/>
</dbReference>
<dbReference type="InterPro" id="IPR013320">
    <property type="entry name" value="ConA-like_dom_sf"/>
</dbReference>
<dbReference type="PANTHER" id="PTHR25465">
    <property type="entry name" value="B-BOX DOMAIN CONTAINING"/>
    <property type="match status" value="1"/>
</dbReference>
<dbReference type="Proteomes" id="UP000694620">
    <property type="component" value="Chromosome 12"/>
</dbReference>
<dbReference type="PROSITE" id="PS50188">
    <property type="entry name" value="B302_SPRY"/>
    <property type="match status" value="1"/>
</dbReference>
<name>A0A8C4TKM7_ERPCA</name>
<keyword evidence="7" id="KW-0472">Membrane</keyword>
<dbReference type="SUPFAM" id="SSF57850">
    <property type="entry name" value="RING/U-box"/>
    <property type="match status" value="1"/>
</dbReference>
<dbReference type="InterPro" id="IPR017907">
    <property type="entry name" value="Znf_RING_CS"/>
</dbReference>
<dbReference type="InterPro" id="IPR057667">
    <property type="entry name" value="HTH_SB"/>
</dbReference>
<reference evidence="10" key="1">
    <citation type="submission" date="2021-06" db="EMBL/GenBank/DDBJ databases">
        <authorList>
            <consortium name="Wellcome Sanger Institute Data Sharing"/>
        </authorList>
    </citation>
    <scope>NUCLEOTIDE SEQUENCE [LARGE SCALE GENOMIC DNA]</scope>
</reference>
<keyword evidence="2" id="KW-0479">Metal-binding</keyword>
<reference evidence="10" key="2">
    <citation type="submission" date="2025-08" db="UniProtKB">
        <authorList>
            <consortium name="Ensembl"/>
        </authorList>
    </citation>
    <scope>IDENTIFICATION</scope>
</reference>
<reference evidence="10" key="3">
    <citation type="submission" date="2025-09" db="UniProtKB">
        <authorList>
            <consortium name="Ensembl"/>
        </authorList>
    </citation>
    <scope>IDENTIFICATION</scope>
</reference>
<evidence type="ECO:0000313" key="10">
    <source>
        <dbReference type="Ensembl" id="ENSECRP00000033144.1"/>
    </source>
</evidence>
<feature type="domain" description="RING-type" evidence="8">
    <location>
        <begin position="15"/>
        <end position="58"/>
    </location>
</feature>
<proteinExistence type="predicted"/>
<dbReference type="PROSITE" id="PS50089">
    <property type="entry name" value="ZF_RING_2"/>
    <property type="match status" value="1"/>
</dbReference>
<dbReference type="SMART" id="SM00449">
    <property type="entry name" value="SPRY"/>
    <property type="match status" value="1"/>
</dbReference>
<dbReference type="InterPro" id="IPR003879">
    <property type="entry name" value="Butyrophylin_SPRY"/>
</dbReference>
<dbReference type="GO" id="GO:0008270">
    <property type="term" value="F:zinc ion binding"/>
    <property type="evidence" value="ECO:0007669"/>
    <property type="project" value="UniProtKB-KW"/>
</dbReference>
<keyword evidence="7" id="KW-1133">Transmembrane helix</keyword>
<dbReference type="PROSITE" id="PS00518">
    <property type="entry name" value="ZF_RING_1"/>
    <property type="match status" value="1"/>
</dbReference>
<evidence type="ECO:0000259" key="8">
    <source>
        <dbReference type="PROSITE" id="PS50089"/>
    </source>
</evidence>
<dbReference type="Gene3D" id="4.10.830.40">
    <property type="match status" value="1"/>
</dbReference>
<dbReference type="InterPro" id="IPR009057">
    <property type="entry name" value="Homeodomain-like_sf"/>
</dbReference>
<dbReference type="InterPro" id="IPR001870">
    <property type="entry name" value="B30.2/SPRY"/>
</dbReference>
<evidence type="ECO:0000256" key="5">
    <source>
        <dbReference type="ARBA" id="ARBA00022859"/>
    </source>
</evidence>
<keyword evidence="1" id="KW-0399">Innate immunity</keyword>
<dbReference type="GeneTree" id="ENSGT01150000286950"/>
<dbReference type="Pfam" id="PF00622">
    <property type="entry name" value="SPRY"/>
    <property type="match status" value="1"/>
</dbReference>
<dbReference type="PANTHER" id="PTHR25465:SF80">
    <property type="entry name" value="TRIPARTITE MOTIF-CONTAINING PROTEIN 16-LIKE"/>
    <property type="match status" value="1"/>
</dbReference>
<keyword evidence="3 6" id="KW-0863">Zinc-finger</keyword>
<dbReference type="InterPro" id="IPR036388">
    <property type="entry name" value="WH-like_DNA-bd_sf"/>
</dbReference>
<dbReference type="PRINTS" id="PR01407">
    <property type="entry name" value="BUTYPHLNCDUF"/>
</dbReference>
<keyword evidence="7" id="KW-0812">Transmembrane</keyword>
<dbReference type="Gene3D" id="3.30.40.10">
    <property type="entry name" value="Zinc/RING finger domain, C3HC4 (zinc finger)"/>
    <property type="match status" value="1"/>
</dbReference>
<dbReference type="InterPro" id="IPR043136">
    <property type="entry name" value="B30.2/SPRY_sf"/>
</dbReference>
<dbReference type="SUPFAM" id="SSF49899">
    <property type="entry name" value="Concanavalin A-like lectins/glucanases"/>
    <property type="match status" value="1"/>
</dbReference>
<dbReference type="SMART" id="SM00184">
    <property type="entry name" value="RING"/>
    <property type="match status" value="1"/>
</dbReference>
<evidence type="ECO:0000256" key="4">
    <source>
        <dbReference type="ARBA" id="ARBA00022833"/>
    </source>
</evidence>
<dbReference type="InterPro" id="IPR051051">
    <property type="entry name" value="E3_ubiq-ligase_TRIM/RNF"/>
</dbReference>
<dbReference type="InterPro" id="IPR001841">
    <property type="entry name" value="Znf_RING"/>
</dbReference>
<keyword evidence="4" id="KW-0862">Zinc</keyword>
<sequence length="465" mass="53598">MASARPSRLVDQYTCAVCLCVIENPITILCGHSYCMKCINDYCDRSYREGVYRCPQCRRTFNSRPEFRRNSTLMDLLENFSYAGPDDVPCDVCIGRKRKASKTCLTCMASFCESHLQQHRESQVLKRHQRAEKQVRSGDVSFLKHFLSFLAKTEEHTLRHPEVLAHFYLFSGCTAREAKTEVIEIYQSGKGYKAISKALGLQRTTVRAIIHKWQKHGTVVNLPRSGRPTKITPRAQRRLIREVTKDPRTTSKELQASLASIKVNKGTVTLCRDHPDRFRFQPQVLCREALSGTRCYWEVEWIGIWADIGVAYKGIERRGWNEECHLGHNDKSWCLCCSPSRYFVRHNKMESQICTPSSNRIGVYLDCPAGSLSFYSISDTMTLLFNMSFTELLYPGFGCVPAGIIQLTLFMIFRSNALTCHPASIINWPAMDHVYPTQARHASFFPFLWKLLDLRHFYSKTHFFF</sequence>
<feature type="domain" description="B30.2/SPRY" evidence="9">
    <location>
        <begin position="223"/>
        <end position="418"/>
    </location>
</feature>
<evidence type="ECO:0000259" key="9">
    <source>
        <dbReference type="PROSITE" id="PS50188"/>
    </source>
</evidence>
<keyword evidence="11" id="KW-1185">Reference proteome</keyword>
<feature type="transmembrane region" description="Helical" evidence="7">
    <location>
        <begin position="392"/>
        <end position="413"/>
    </location>
</feature>
<evidence type="ECO:0000256" key="6">
    <source>
        <dbReference type="PROSITE-ProRule" id="PRU00175"/>
    </source>
</evidence>
<organism evidence="10 11">
    <name type="scientific">Erpetoichthys calabaricus</name>
    <name type="common">Rope fish</name>
    <name type="synonym">Calamoichthys calabaricus</name>
    <dbReference type="NCBI Taxonomy" id="27687"/>
    <lineage>
        <taxon>Eukaryota</taxon>
        <taxon>Metazoa</taxon>
        <taxon>Chordata</taxon>
        <taxon>Craniata</taxon>
        <taxon>Vertebrata</taxon>
        <taxon>Euteleostomi</taxon>
        <taxon>Actinopterygii</taxon>
        <taxon>Polypteriformes</taxon>
        <taxon>Polypteridae</taxon>
        <taxon>Erpetoichthys</taxon>
    </lineage>
</organism>
<evidence type="ECO:0000256" key="7">
    <source>
        <dbReference type="SAM" id="Phobius"/>
    </source>
</evidence>
<accession>A0A8C4TKM7</accession>
<dbReference type="Gene3D" id="1.10.10.10">
    <property type="entry name" value="Winged helix-like DNA-binding domain superfamily/Winged helix DNA-binding domain"/>
    <property type="match status" value="1"/>
</dbReference>
<evidence type="ECO:0000256" key="2">
    <source>
        <dbReference type="ARBA" id="ARBA00022723"/>
    </source>
</evidence>
<dbReference type="Gene3D" id="2.60.120.920">
    <property type="match status" value="1"/>
</dbReference>
<protein>
    <submittedName>
        <fullName evidence="10">Uncharacterized protein</fullName>
    </submittedName>
</protein>
<evidence type="ECO:0000256" key="3">
    <source>
        <dbReference type="ARBA" id="ARBA00022771"/>
    </source>
</evidence>
<dbReference type="SUPFAM" id="SSF46689">
    <property type="entry name" value="Homeodomain-like"/>
    <property type="match status" value="1"/>
</dbReference>
<keyword evidence="5" id="KW-0391">Immunity</keyword>
<dbReference type="GO" id="GO:0045087">
    <property type="term" value="P:innate immune response"/>
    <property type="evidence" value="ECO:0007669"/>
    <property type="project" value="UniProtKB-KW"/>
</dbReference>
<dbReference type="AlphaFoldDB" id="A0A8C4TKM7"/>
<dbReference type="Ensembl" id="ENSECRT00000033869.1">
    <property type="protein sequence ID" value="ENSECRP00000033144.1"/>
    <property type="gene ID" value="ENSECRG00000022446.1"/>
</dbReference>
<dbReference type="Pfam" id="PF15227">
    <property type="entry name" value="zf-C3HC4_4"/>
    <property type="match status" value="1"/>
</dbReference>
<evidence type="ECO:0000256" key="1">
    <source>
        <dbReference type="ARBA" id="ARBA00022588"/>
    </source>
</evidence>
<evidence type="ECO:0000313" key="11">
    <source>
        <dbReference type="Proteomes" id="UP000694620"/>
    </source>
</evidence>
<dbReference type="InterPro" id="IPR013083">
    <property type="entry name" value="Znf_RING/FYVE/PHD"/>
</dbReference>